<dbReference type="SMART" id="SM00267">
    <property type="entry name" value="GGDEF"/>
    <property type="match status" value="1"/>
</dbReference>
<dbReference type="GO" id="GO:1902201">
    <property type="term" value="P:negative regulation of bacterial-type flagellum-dependent cell motility"/>
    <property type="evidence" value="ECO:0007669"/>
    <property type="project" value="TreeGrafter"/>
</dbReference>
<dbReference type="GO" id="GO:0043709">
    <property type="term" value="P:cell adhesion involved in single-species biofilm formation"/>
    <property type="evidence" value="ECO:0007669"/>
    <property type="project" value="TreeGrafter"/>
</dbReference>
<evidence type="ECO:0000313" key="3">
    <source>
        <dbReference type="EMBL" id="BCM25147.1"/>
    </source>
</evidence>
<dbReference type="EC" id="2.7.7.65" evidence="1"/>
<dbReference type="Pfam" id="PF01590">
    <property type="entry name" value="GAF"/>
    <property type="match status" value="1"/>
</dbReference>
<dbReference type="InterPro" id="IPR000160">
    <property type="entry name" value="GGDEF_dom"/>
</dbReference>
<protein>
    <recommendedName>
        <fullName evidence="1">diguanylate cyclase</fullName>
        <ecNumber evidence="1">2.7.7.65</ecNumber>
    </recommendedName>
</protein>
<dbReference type="SUPFAM" id="SSF55073">
    <property type="entry name" value="Nucleotide cyclase"/>
    <property type="match status" value="1"/>
</dbReference>
<dbReference type="AlphaFoldDB" id="A0A8D5G8L2"/>
<dbReference type="KEGG" id="mpau:ZMTM_14060"/>
<dbReference type="InterPro" id="IPR029016">
    <property type="entry name" value="GAF-like_dom_sf"/>
</dbReference>
<dbReference type="InterPro" id="IPR050469">
    <property type="entry name" value="Diguanylate_Cyclase"/>
</dbReference>
<evidence type="ECO:0000256" key="1">
    <source>
        <dbReference type="ARBA" id="ARBA00012528"/>
    </source>
</evidence>
<dbReference type="InterPro" id="IPR003018">
    <property type="entry name" value="GAF"/>
</dbReference>
<organism evidence="3 4">
    <name type="scientific">Methyloradius palustris</name>
    <dbReference type="NCBI Taxonomy" id="2778876"/>
    <lineage>
        <taxon>Bacteria</taxon>
        <taxon>Pseudomonadati</taxon>
        <taxon>Pseudomonadota</taxon>
        <taxon>Betaproteobacteria</taxon>
        <taxon>Nitrosomonadales</taxon>
        <taxon>Methylophilaceae</taxon>
        <taxon>Methyloradius</taxon>
    </lineage>
</organism>
<dbReference type="PANTHER" id="PTHR45138:SF24">
    <property type="entry name" value="DIGUANYLATE CYCLASE DGCC-RELATED"/>
    <property type="match status" value="1"/>
</dbReference>
<dbReference type="Gene3D" id="3.30.450.40">
    <property type="match status" value="1"/>
</dbReference>
<dbReference type="Gene3D" id="3.30.70.270">
    <property type="match status" value="1"/>
</dbReference>
<dbReference type="RefSeq" id="WP_221763269.1">
    <property type="nucleotide sequence ID" value="NZ_AP024110.1"/>
</dbReference>
<sequence length="345" mass="38687">MTKAPIPANEAERLASIKKMQILYTPAEEVFDRIARLTQKIFNVPVVFISIVADDYEWFKSQVGLDINSGPRDVSICGHIVFTGEMMVVEDAQTDERFFDNAYVCEQMNIRFYAGRPLRNTEDHIVGTLCIVDHEPRTFTEDDRQTLDAIGYWIESVFATRGLSTAMRNLLLELDEVRRNSMMDSLLNIWNRGAIEDILKREADLGLRQKTQISILMIDIDFFKKINDVHGHPVGDAALLSVVKALRNQLRSYDSVGRYGGEEFLAILPNTSQKDAVKLAERLRIAVSKASIKSGDEDVQCTISLGLASADFSTETVDINQLVVNADNALLQAKEAGRNRVEIAA</sequence>
<dbReference type="FunFam" id="3.30.70.270:FF:000001">
    <property type="entry name" value="Diguanylate cyclase domain protein"/>
    <property type="match status" value="1"/>
</dbReference>
<dbReference type="SUPFAM" id="SSF55781">
    <property type="entry name" value="GAF domain-like"/>
    <property type="match status" value="1"/>
</dbReference>
<dbReference type="CDD" id="cd01949">
    <property type="entry name" value="GGDEF"/>
    <property type="match status" value="1"/>
</dbReference>
<gene>
    <name evidence="3" type="ORF">ZMTM_14060</name>
</gene>
<evidence type="ECO:0000313" key="4">
    <source>
        <dbReference type="Proteomes" id="UP000826722"/>
    </source>
</evidence>
<dbReference type="Pfam" id="PF00990">
    <property type="entry name" value="GGDEF"/>
    <property type="match status" value="1"/>
</dbReference>
<evidence type="ECO:0000259" key="2">
    <source>
        <dbReference type="PROSITE" id="PS50887"/>
    </source>
</evidence>
<name>A0A8D5G8L2_9PROT</name>
<accession>A0A8D5G8L2</accession>
<dbReference type="GO" id="GO:0005886">
    <property type="term" value="C:plasma membrane"/>
    <property type="evidence" value="ECO:0007669"/>
    <property type="project" value="TreeGrafter"/>
</dbReference>
<dbReference type="GO" id="GO:0052621">
    <property type="term" value="F:diguanylate cyclase activity"/>
    <property type="evidence" value="ECO:0007669"/>
    <property type="project" value="UniProtKB-EC"/>
</dbReference>
<keyword evidence="4" id="KW-1185">Reference proteome</keyword>
<dbReference type="PROSITE" id="PS50887">
    <property type="entry name" value="GGDEF"/>
    <property type="match status" value="1"/>
</dbReference>
<dbReference type="NCBIfam" id="TIGR00254">
    <property type="entry name" value="GGDEF"/>
    <property type="match status" value="1"/>
</dbReference>
<feature type="domain" description="GGDEF" evidence="2">
    <location>
        <begin position="211"/>
        <end position="345"/>
    </location>
</feature>
<proteinExistence type="predicted"/>
<dbReference type="EMBL" id="AP024110">
    <property type="protein sequence ID" value="BCM25147.1"/>
    <property type="molecule type" value="Genomic_DNA"/>
</dbReference>
<dbReference type="Proteomes" id="UP000826722">
    <property type="component" value="Chromosome"/>
</dbReference>
<reference evidence="3" key="1">
    <citation type="journal article" date="2021" name="Arch. Microbiol.">
        <title>Methyloradius palustris gen. nov., sp. nov., a methanol-oxidizing bacterium isolated from snow.</title>
        <authorList>
            <person name="Miyadera T."/>
            <person name="Kojima H."/>
            <person name="Fukui M."/>
        </authorList>
    </citation>
    <scope>NUCLEOTIDE SEQUENCE</scope>
    <source>
        <strain evidence="3">Zm11</strain>
    </source>
</reference>
<dbReference type="SMART" id="SM00065">
    <property type="entry name" value="GAF"/>
    <property type="match status" value="1"/>
</dbReference>
<dbReference type="InterPro" id="IPR029787">
    <property type="entry name" value="Nucleotide_cyclase"/>
</dbReference>
<dbReference type="InterPro" id="IPR043128">
    <property type="entry name" value="Rev_trsase/Diguanyl_cyclase"/>
</dbReference>
<dbReference type="PANTHER" id="PTHR45138">
    <property type="entry name" value="REGULATORY COMPONENTS OF SENSORY TRANSDUCTION SYSTEM"/>
    <property type="match status" value="1"/>
</dbReference>